<accession>A0A4R5B505</accession>
<protein>
    <submittedName>
        <fullName evidence="2">ABC transporter substrate-binding protein</fullName>
    </submittedName>
</protein>
<dbReference type="AlphaFoldDB" id="A0A4R5B505"/>
<dbReference type="InterPro" id="IPR028082">
    <property type="entry name" value="Peripla_BP_I"/>
</dbReference>
<sequence length="882" mass="96297">MNFPDDRLKDFVGNFRTAVAPDDQNRSILETSPPLFILRVPETGSEDGRRRVIEALKSLLDDNGKRVPYVHLTVAGAATLLAETAGNKLSIGAPEHMTPDRYRHFRVARDLVAYVRHNPNAWEEGPQHDNLRLYAAKQHSERSGLMRFTRMEAPDVGGFRGFLAKVGWLSFVQWAPRRVWAGWTSRKTRRWVREQETSGSGGKLFRMMDVEGAGWASQLQNNSEHPEALGQIDRLLFRALRADLRTPAIGGLLPGRRRRTARPVLIVDLPPSDEEGVTAAERFLRSVHQTCPDERQPGPLVIAVGRPSAGLLADLGDPAEVTFVQAGQRFFEHGGPPALASFTEDSMTRPAFKLPTVKPKTFRFSRRVPDTIIACLVVLAVIAAGFAVLRYFISDHDCVGGAGSVAESARAEPIPIDSKGWYDAALREIGEQNARAERDAAKGRTVRTVVAFVSSVPTDENETRFDGTIPELRGIAMWQLKLLDDAVSNDSAVPLRVEVRPTGRAFQNAVPEAKKLAAQVRAESPTKSAKDYTKVVGVLAYAQSRDETQAALQVLGAAKIPTIGTTATADEMLTGNASLTYWPFTPANSTEARIEADFASKKNIVAGHGSGDECSPARHALVIESSTDLYSRSLADKFRAEFPGTAEVFNFNQDSAFEPAPSISAPNLSSAGELARQLCKALKAKPKSVVYWSARARDFTAFIEAMDTQGTCIDDDITVLGGNELTNVAQTGAYSDKNWLRLYYSAHRLPATDSRASIKTRQFVSDYTAFVEDTTKGTDPWVQDGHSAVSYDAFHVLSQAIDQANVRDKSISRESVLSILGAGVTFNGATGYVVYEHGNNAPPVDKTLVLLRQLGDAPKAVTACGAYTQKQSGKNQKSPCTR</sequence>
<keyword evidence="1" id="KW-1133">Transmembrane helix</keyword>
<feature type="transmembrane region" description="Helical" evidence="1">
    <location>
        <begin position="372"/>
        <end position="393"/>
    </location>
</feature>
<comment type="caution">
    <text evidence="2">The sequence shown here is derived from an EMBL/GenBank/DDBJ whole genome shotgun (WGS) entry which is preliminary data.</text>
</comment>
<dbReference type="Proteomes" id="UP000295578">
    <property type="component" value="Unassembled WGS sequence"/>
</dbReference>
<proteinExistence type="predicted"/>
<reference evidence="2 3" key="1">
    <citation type="submission" date="2019-03" db="EMBL/GenBank/DDBJ databases">
        <title>Draft genome sequences of novel Actinobacteria.</title>
        <authorList>
            <person name="Sahin N."/>
            <person name="Ay H."/>
            <person name="Saygin H."/>
        </authorList>
    </citation>
    <scope>NUCLEOTIDE SEQUENCE [LARGE SCALE GENOMIC DNA]</scope>
    <source>
        <strain evidence="2 3">DSM 45941</strain>
    </source>
</reference>
<organism evidence="2 3">
    <name type="scientific">Actinomadura darangshiensis</name>
    <dbReference type="NCBI Taxonomy" id="705336"/>
    <lineage>
        <taxon>Bacteria</taxon>
        <taxon>Bacillati</taxon>
        <taxon>Actinomycetota</taxon>
        <taxon>Actinomycetes</taxon>
        <taxon>Streptosporangiales</taxon>
        <taxon>Thermomonosporaceae</taxon>
        <taxon>Actinomadura</taxon>
    </lineage>
</organism>
<evidence type="ECO:0000256" key="1">
    <source>
        <dbReference type="SAM" id="Phobius"/>
    </source>
</evidence>
<name>A0A4R5B505_9ACTN</name>
<dbReference type="SUPFAM" id="SSF53822">
    <property type="entry name" value="Periplasmic binding protein-like I"/>
    <property type="match status" value="1"/>
</dbReference>
<evidence type="ECO:0000313" key="2">
    <source>
        <dbReference type="EMBL" id="TDD81328.1"/>
    </source>
</evidence>
<evidence type="ECO:0000313" key="3">
    <source>
        <dbReference type="Proteomes" id="UP000295578"/>
    </source>
</evidence>
<dbReference type="OrthoDB" id="4289575at2"/>
<dbReference type="RefSeq" id="WP_132198735.1">
    <property type="nucleotide sequence ID" value="NZ_SMKY01000079.1"/>
</dbReference>
<dbReference type="Gene3D" id="3.40.50.2300">
    <property type="match status" value="2"/>
</dbReference>
<keyword evidence="1" id="KW-0812">Transmembrane</keyword>
<keyword evidence="1" id="KW-0472">Membrane</keyword>
<dbReference type="EMBL" id="SMKY01000079">
    <property type="protein sequence ID" value="TDD81328.1"/>
    <property type="molecule type" value="Genomic_DNA"/>
</dbReference>
<keyword evidence="3" id="KW-1185">Reference proteome</keyword>
<gene>
    <name evidence="2" type="ORF">E1293_18835</name>
</gene>